<protein>
    <recommendedName>
        <fullName evidence="3">Rab-GAP TBC domain-containing protein</fullName>
    </recommendedName>
</protein>
<dbReference type="SUPFAM" id="SSF47923">
    <property type="entry name" value="Ypt/Rab-GAP domain of gyp1p"/>
    <property type="match status" value="2"/>
</dbReference>
<evidence type="ECO:0000313" key="4">
    <source>
        <dbReference type="EMBL" id="KAG5504934.1"/>
    </source>
</evidence>
<feature type="compositionally biased region" description="Pro residues" evidence="2">
    <location>
        <begin position="155"/>
        <end position="164"/>
    </location>
</feature>
<dbReference type="Pfam" id="PF00566">
    <property type="entry name" value="RabGAP-TBC"/>
    <property type="match status" value="1"/>
</dbReference>
<gene>
    <name evidence="4" type="ORF">JKF63_04380</name>
</gene>
<feature type="region of interest" description="Disordered" evidence="2">
    <location>
        <begin position="475"/>
        <end position="503"/>
    </location>
</feature>
<evidence type="ECO:0000256" key="2">
    <source>
        <dbReference type="SAM" id="MobiDB-lite"/>
    </source>
</evidence>
<proteinExistence type="predicted"/>
<keyword evidence="5" id="KW-1185">Reference proteome</keyword>
<dbReference type="InterPro" id="IPR035969">
    <property type="entry name" value="Rab-GAP_TBC_sf"/>
</dbReference>
<comment type="caution">
    <text evidence="4">The sequence shown here is derived from an EMBL/GenBank/DDBJ whole genome shotgun (WGS) entry which is preliminary data.</text>
</comment>
<reference evidence="4 5" key="1">
    <citation type="submission" date="2021-02" db="EMBL/GenBank/DDBJ databases">
        <title>Porcisia hertigi Genome sequencing and assembly.</title>
        <authorList>
            <person name="Almutairi H."/>
            <person name="Gatherer D."/>
        </authorList>
    </citation>
    <scope>NUCLEOTIDE SEQUENCE [LARGE SCALE GENOMIC DNA]</scope>
    <source>
        <strain evidence="4 5">C119</strain>
    </source>
</reference>
<evidence type="ECO:0000313" key="5">
    <source>
        <dbReference type="Proteomes" id="UP000674318"/>
    </source>
</evidence>
<name>A0A836LAP9_9TRYP</name>
<dbReference type="KEGG" id="phet:94290443"/>
<dbReference type="PANTHER" id="PTHR22957:SF502">
    <property type="entry name" value="SMALL G PROTEIN SIGNALING MODULATOR 2-RELATED"/>
    <property type="match status" value="1"/>
</dbReference>
<dbReference type="OrthoDB" id="10264062at2759"/>
<evidence type="ECO:0000259" key="3">
    <source>
        <dbReference type="PROSITE" id="PS50086"/>
    </source>
</evidence>
<feature type="region of interest" description="Disordered" evidence="2">
    <location>
        <begin position="225"/>
        <end position="265"/>
    </location>
</feature>
<feature type="compositionally biased region" description="Polar residues" evidence="2">
    <location>
        <begin position="624"/>
        <end position="642"/>
    </location>
</feature>
<dbReference type="GeneID" id="94290443"/>
<keyword evidence="1" id="KW-0343">GTPase activation</keyword>
<dbReference type="Gene3D" id="1.10.8.270">
    <property type="entry name" value="putative rabgap domain of human tbc1 domain family member 14 like domains"/>
    <property type="match status" value="1"/>
</dbReference>
<feature type="region of interest" description="Disordered" evidence="2">
    <location>
        <begin position="715"/>
        <end position="734"/>
    </location>
</feature>
<feature type="compositionally biased region" description="Polar residues" evidence="2">
    <location>
        <begin position="243"/>
        <end position="265"/>
    </location>
</feature>
<feature type="compositionally biased region" description="Polar residues" evidence="2">
    <location>
        <begin position="718"/>
        <end position="729"/>
    </location>
</feature>
<accession>A0A836LAP9</accession>
<dbReference type="PANTHER" id="PTHR22957">
    <property type="entry name" value="TBC1 DOMAIN FAMILY MEMBER GTPASE-ACTIVATING PROTEIN"/>
    <property type="match status" value="1"/>
</dbReference>
<dbReference type="InterPro" id="IPR000195">
    <property type="entry name" value="Rab-GAP-TBC_dom"/>
</dbReference>
<dbReference type="EMBL" id="JAFJZO010000022">
    <property type="protein sequence ID" value="KAG5504934.1"/>
    <property type="molecule type" value="Genomic_DNA"/>
</dbReference>
<dbReference type="Proteomes" id="UP000674318">
    <property type="component" value="Unassembled WGS sequence"/>
</dbReference>
<dbReference type="GO" id="GO:0005096">
    <property type="term" value="F:GTPase activator activity"/>
    <property type="evidence" value="ECO:0007669"/>
    <property type="project" value="UniProtKB-KW"/>
</dbReference>
<dbReference type="PROSITE" id="PS50086">
    <property type="entry name" value="TBC_RABGAP"/>
    <property type="match status" value="1"/>
</dbReference>
<organism evidence="4 5">
    <name type="scientific">Porcisia hertigi</name>
    <dbReference type="NCBI Taxonomy" id="2761500"/>
    <lineage>
        <taxon>Eukaryota</taxon>
        <taxon>Discoba</taxon>
        <taxon>Euglenozoa</taxon>
        <taxon>Kinetoplastea</taxon>
        <taxon>Metakinetoplastina</taxon>
        <taxon>Trypanosomatida</taxon>
        <taxon>Trypanosomatidae</taxon>
        <taxon>Leishmaniinae</taxon>
        <taxon>Porcisia</taxon>
    </lineage>
</organism>
<evidence type="ECO:0000256" key="1">
    <source>
        <dbReference type="ARBA" id="ARBA00022468"/>
    </source>
</evidence>
<dbReference type="AlphaFoldDB" id="A0A836LAP9"/>
<feature type="region of interest" description="Disordered" evidence="2">
    <location>
        <begin position="621"/>
        <end position="656"/>
    </location>
</feature>
<feature type="domain" description="Rab-GAP TBC" evidence="3">
    <location>
        <begin position="756"/>
        <end position="991"/>
    </location>
</feature>
<sequence length="1128" mass="121220">MSLSSQDVLRFLNTQHCRSEVFRQISLATPRRPLASKDALYDPVTGPVTMIDDFDDYNRDISPASAVPPGPSSRILRRSPSSLRPRACTAVPACGTMYVCELPEGMWNAIGAPSATSTPTQQQFCPFTECPASDALRNTDGVCTPDGATEGAPTPKSPVFPCSPPRHVTPQQNHARPMQEELGRPNSLDESLFMLLRTPDSVAPVEDSQNSKPSSPRGQCATELLASPEAPQASARESRKALETTQAGCGGSTMSPTSLQLPVNNPSSEAAVATPVCTAGGTVTVVVWVSDDAAATATGALDSTDAAHTAGVTATFPSSFSVTPVNDVDAQRTGLTSPTSSNALAHVGIAEEDTSNAAISCSNLSSCLCFAVHHIDQVESHDTDRLTPRNRPVQVLTLQLRPGAAAYATNRGSDVFVPVEHTSSPGGNVTSTGVIDSGTAALSSHRPALGSSFSFVFHQGGITRCVAALRRHSPRPDYVSHSKRSHSSSLLPPAGARRATGVDASTTLSFSPLGRGGMSQFESSAVHGVTEGAVGFLKIAPLLIGTITGASGASLAQQPNDETHGWRQRLSAGALFRRSTPQIGGCLSHNASTLDHEEMKLISPHPSSASVALASPVSLLRQGAGSTDGSRGQRGLSQTSTPKRSKVSSRHSSFEDLTDEMTARQAGSCYTPPLPALPLDEDSAGACTTSRLTAADWERVFDIAGEAPHDTQRHGNALGNSSTHNATSTAAPPRARRLNADRWRAFRQAVYEQGGLADDSIRFEVWCYLLGAFAVGSTGPEKADVLRKEAALYTRLTSQWQSFLPEQEAHFTAYRCAKHSILKDVERTDRTHPAFSSEDSDMLRVLRELLLAHVMLDMDLGYSQGMSDVAAVALLVTLQRLPSPTCPSAASEAAAFMCYRRMLSEHMAPNFVIEERKAGAPYAAVKGLQCKLYEVQVLTRHFHPCLYAHLTTICMVDDMSFCLRWILVCFKRDLRCMADTMRFWDVLFACPYTTSYEVVVTVALLGALTTQIITHVQTYETLFRFTNALSSGTTVDEILVCARRFYENVCVPETREVRRRLRRKAAEAATRRDTGEQLPGWYAGQHSMTAAAAAHTSVVNADITDVDANYFPCVREMVQLFLETDGPL</sequence>
<dbReference type="Gene3D" id="1.10.472.80">
    <property type="entry name" value="Ypt/Rab-GAP domain of gyp1p, domain 3"/>
    <property type="match status" value="1"/>
</dbReference>
<feature type="region of interest" description="Disordered" evidence="2">
    <location>
        <begin position="141"/>
        <end position="184"/>
    </location>
</feature>
<dbReference type="SMART" id="SM00164">
    <property type="entry name" value="TBC"/>
    <property type="match status" value="1"/>
</dbReference>
<dbReference type="RefSeq" id="XP_067757195.1">
    <property type="nucleotide sequence ID" value="XM_067900366.1"/>
</dbReference>